<evidence type="ECO:0000256" key="7">
    <source>
        <dbReference type="ARBA" id="ARBA00022777"/>
    </source>
</evidence>
<feature type="binding site" evidence="12">
    <location>
        <begin position="221"/>
        <end position="226"/>
    </location>
    <ligand>
        <name>ATP</name>
        <dbReference type="ChEBI" id="CHEBI:30616"/>
    </ligand>
</feature>
<reference evidence="14 15" key="1">
    <citation type="submission" date="2020-05" db="EMBL/GenBank/DDBJ databases">
        <title>MicrobeNet Type strains.</title>
        <authorList>
            <person name="Nicholson A.C."/>
        </authorList>
    </citation>
    <scope>NUCLEOTIDE SEQUENCE [LARGE SCALE GENOMIC DNA]</scope>
    <source>
        <strain evidence="14 15">JCM 3224</strain>
    </source>
</reference>
<keyword evidence="9 12" id="KW-0460">Magnesium</keyword>
<evidence type="ECO:0000256" key="2">
    <source>
        <dbReference type="ARBA" id="ARBA00012035"/>
    </source>
</evidence>
<dbReference type="UniPathway" id="UPA00916">
    <property type="reaction ID" value="UER00889"/>
</dbReference>
<organism evidence="14 15">
    <name type="scientific">Nocardia uniformis</name>
    <dbReference type="NCBI Taxonomy" id="53432"/>
    <lineage>
        <taxon>Bacteria</taxon>
        <taxon>Bacillati</taxon>
        <taxon>Actinomycetota</taxon>
        <taxon>Actinomycetes</taxon>
        <taxon>Mycobacteriales</taxon>
        <taxon>Nocardiaceae</taxon>
        <taxon>Nocardia</taxon>
    </lineage>
</organism>
<dbReference type="Gene3D" id="3.40.1190.20">
    <property type="match status" value="1"/>
</dbReference>
<evidence type="ECO:0000256" key="3">
    <source>
        <dbReference type="ARBA" id="ARBA00016943"/>
    </source>
</evidence>
<comment type="caution">
    <text evidence="14">The sequence shown here is derived from an EMBL/GenBank/DDBJ whole genome shotgun (WGS) entry which is preliminary data.</text>
</comment>
<proteinExistence type="inferred from homology"/>
<feature type="binding site" evidence="12">
    <location>
        <position position="253"/>
    </location>
    <ligand>
        <name>K(+)</name>
        <dbReference type="ChEBI" id="CHEBI:29103"/>
    </ligand>
</feature>
<evidence type="ECO:0000256" key="12">
    <source>
        <dbReference type="HAMAP-Rule" id="MF_01987"/>
    </source>
</evidence>
<dbReference type="PROSITE" id="PS00584">
    <property type="entry name" value="PFKB_KINASES_2"/>
    <property type="match status" value="1"/>
</dbReference>
<comment type="similarity">
    <text evidence="1">Belongs to the carbohydrate kinase pfkB family.</text>
</comment>
<dbReference type="SUPFAM" id="SSF53613">
    <property type="entry name" value="Ribokinase-like"/>
    <property type="match status" value="1"/>
</dbReference>
<feature type="binding site" evidence="12">
    <location>
        <begin position="258"/>
        <end position="259"/>
    </location>
    <ligand>
        <name>ATP</name>
        <dbReference type="ChEBI" id="CHEBI:30616"/>
    </ligand>
</feature>
<keyword evidence="15" id="KW-1185">Reference proteome</keyword>
<keyword evidence="11 12" id="KW-0119">Carbohydrate metabolism</keyword>
<comment type="pathway">
    <text evidence="12">Carbohydrate metabolism; D-ribose degradation; D-ribose 5-phosphate from beta-D-ribopyranose: step 2/2.</text>
</comment>
<feature type="binding site" evidence="12">
    <location>
        <position position="298"/>
    </location>
    <ligand>
        <name>K(+)</name>
        <dbReference type="ChEBI" id="CHEBI:29103"/>
    </ligand>
</feature>
<dbReference type="EMBL" id="JABELX010000005">
    <property type="protein sequence ID" value="NNH71285.1"/>
    <property type="molecule type" value="Genomic_DNA"/>
</dbReference>
<feature type="domain" description="Carbohydrate kinase PfkB" evidence="13">
    <location>
        <begin position="6"/>
        <end position="301"/>
    </location>
</feature>
<dbReference type="GO" id="GO:0005524">
    <property type="term" value="F:ATP binding"/>
    <property type="evidence" value="ECO:0007669"/>
    <property type="project" value="UniProtKB-UniRule"/>
</dbReference>
<dbReference type="CDD" id="cd01174">
    <property type="entry name" value="ribokinase"/>
    <property type="match status" value="1"/>
</dbReference>
<sequence>MIRGGRVAVIGSVNQDIVCEVARLPGPGETVLAAASRTNLGGKGSNQAVAAAKAGGAVQFIGRVGGDPASRSFRRSMTGAGVKTIGLRELPDGRTGTAYIAVAAGENQIVVDPGANFEWESDAELTAMTEAELLGAADVVVAQFEIPIRVVTWAASLARRFVLNAAPAVEFGDELLRLCDPLVVNEHELSAISGMATASREQAGAAARALCLRGARAVVATLGATGSVWVRRTAEPQVVEVVYQPAPQVVSVDSTGAGDAYVGALSSALAAELGLGEAVAFATAAASIAVRSAGTHTSYPTRAQIAAARTEVPPSCPMRLPVHS</sequence>
<feature type="binding site" evidence="12">
    <location>
        <position position="185"/>
    </location>
    <ligand>
        <name>ATP</name>
        <dbReference type="ChEBI" id="CHEBI:30616"/>
    </ligand>
</feature>
<dbReference type="RefSeq" id="WP_084521245.1">
    <property type="nucleotide sequence ID" value="NZ_JABELX010000005.1"/>
</dbReference>
<keyword evidence="4 12" id="KW-0808">Transferase</keyword>
<dbReference type="HAMAP" id="MF_01987">
    <property type="entry name" value="Ribokinase"/>
    <property type="match status" value="1"/>
</dbReference>
<gene>
    <name evidence="12" type="primary">rbsK</name>
    <name evidence="14" type="ORF">HLB23_15685</name>
</gene>
<feature type="binding site" evidence="12">
    <location>
        <position position="259"/>
    </location>
    <ligand>
        <name>substrate</name>
    </ligand>
</feature>
<comment type="subunit">
    <text evidence="12">Homodimer.</text>
</comment>
<protein>
    <recommendedName>
        <fullName evidence="3 12">Ribokinase</fullName>
        <shortName evidence="12">RK</shortName>
        <ecNumber evidence="2 12">2.7.1.15</ecNumber>
    </recommendedName>
</protein>
<evidence type="ECO:0000256" key="10">
    <source>
        <dbReference type="ARBA" id="ARBA00022958"/>
    </source>
</evidence>
<dbReference type="PRINTS" id="PR00990">
    <property type="entry name" value="RIBOKINASE"/>
</dbReference>
<name>A0A849C4L4_9NOCA</name>
<dbReference type="InterPro" id="IPR002139">
    <property type="entry name" value="Ribo/fructo_kinase"/>
</dbReference>
<dbReference type="GO" id="GO:0004747">
    <property type="term" value="F:ribokinase activity"/>
    <property type="evidence" value="ECO:0007669"/>
    <property type="project" value="UniProtKB-UniRule"/>
</dbReference>
<keyword evidence="5 12" id="KW-0479">Metal-binding</keyword>
<accession>A0A849C4L4</accession>
<comment type="subcellular location">
    <subcellularLocation>
        <location evidence="12">Cytoplasm</location>
    </subcellularLocation>
</comment>
<feature type="binding site" evidence="12">
    <location>
        <position position="255"/>
    </location>
    <ligand>
        <name>K(+)</name>
        <dbReference type="ChEBI" id="CHEBI:29103"/>
    </ligand>
</feature>
<evidence type="ECO:0000256" key="8">
    <source>
        <dbReference type="ARBA" id="ARBA00022840"/>
    </source>
</evidence>
<keyword evidence="7 12" id="KW-0418">Kinase</keyword>
<dbReference type="Proteomes" id="UP000586827">
    <property type="component" value="Unassembled WGS sequence"/>
</dbReference>
<evidence type="ECO:0000259" key="13">
    <source>
        <dbReference type="Pfam" id="PF00294"/>
    </source>
</evidence>
<comment type="catalytic activity">
    <reaction evidence="12">
        <text>D-ribose + ATP = D-ribose 5-phosphate + ADP + H(+)</text>
        <dbReference type="Rhea" id="RHEA:13697"/>
        <dbReference type="ChEBI" id="CHEBI:15378"/>
        <dbReference type="ChEBI" id="CHEBI:30616"/>
        <dbReference type="ChEBI" id="CHEBI:47013"/>
        <dbReference type="ChEBI" id="CHEBI:78346"/>
        <dbReference type="ChEBI" id="CHEBI:456216"/>
        <dbReference type="EC" id="2.7.1.15"/>
    </reaction>
</comment>
<evidence type="ECO:0000313" key="15">
    <source>
        <dbReference type="Proteomes" id="UP000586827"/>
    </source>
</evidence>
<keyword evidence="6 12" id="KW-0547">Nucleotide-binding</keyword>
<keyword evidence="12" id="KW-0963">Cytoplasm</keyword>
<evidence type="ECO:0000256" key="11">
    <source>
        <dbReference type="ARBA" id="ARBA00023277"/>
    </source>
</evidence>
<keyword evidence="8 12" id="KW-0067">ATP-binding</keyword>
<comment type="activity regulation">
    <text evidence="12">Activated by a monovalent cation that binds near, but not in, the active site. The most likely occupant of the site in vivo is potassium. Ion binding induces a conformational change that may alter substrate affinity.</text>
</comment>
<dbReference type="GO" id="GO:0005829">
    <property type="term" value="C:cytosol"/>
    <property type="evidence" value="ECO:0007669"/>
    <property type="project" value="TreeGrafter"/>
</dbReference>
<feature type="binding site" evidence="12">
    <location>
        <position position="292"/>
    </location>
    <ligand>
        <name>K(+)</name>
        <dbReference type="ChEBI" id="CHEBI:29103"/>
    </ligand>
</feature>
<dbReference type="InterPro" id="IPR011877">
    <property type="entry name" value="Ribokinase"/>
</dbReference>
<feature type="binding site" evidence="12">
    <location>
        <begin position="42"/>
        <end position="46"/>
    </location>
    <ligand>
        <name>substrate</name>
    </ligand>
</feature>
<feature type="binding site" evidence="12">
    <location>
        <position position="289"/>
    </location>
    <ligand>
        <name>K(+)</name>
        <dbReference type="ChEBI" id="CHEBI:29103"/>
    </ligand>
</feature>
<comment type="cofactor">
    <cofactor evidence="12">
        <name>Mg(2+)</name>
        <dbReference type="ChEBI" id="CHEBI:18420"/>
    </cofactor>
    <text evidence="12">Requires a divalent cation, most likely magnesium in vivo, as an electrophilic catalyst to aid phosphoryl group transfer. It is the chelate of the metal and the nucleotide that is the actual substrate.</text>
</comment>
<dbReference type="InterPro" id="IPR029056">
    <property type="entry name" value="Ribokinase-like"/>
</dbReference>
<feature type="binding site" evidence="12">
    <location>
        <position position="145"/>
    </location>
    <ligand>
        <name>substrate</name>
    </ligand>
</feature>
<evidence type="ECO:0000256" key="9">
    <source>
        <dbReference type="ARBA" id="ARBA00022842"/>
    </source>
</evidence>
<feature type="binding site" evidence="12">
    <location>
        <begin position="14"/>
        <end position="16"/>
    </location>
    <ligand>
        <name>substrate</name>
    </ligand>
</feature>
<evidence type="ECO:0000256" key="1">
    <source>
        <dbReference type="ARBA" id="ARBA00005380"/>
    </source>
</evidence>
<dbReference type="AlphaFoldDB" id="A0A849C4L4"/>
<comment type="function">
    <text evidence="12">Catalyzes the phosphorylation of ribose at O-5 in a reaction requiring ATP and magnesium. The resulting D-ribose-5-phosphate can then be used either for sythesis of nucleotides, histidine, and tryptophan, or as a component of the pentose phosphate pathway.</text>
</comment>
<evidence type="ECO:0000313" key="14">
    <source>
        <dbReference type="EMBL" id="NNH71285.1"/>
    </source>
</evidence>
<dbReference type="GO" id="GO:0019303">
    <property type="term" value="P:D-ribose catabolic process"/>
    <property type="evidence" value="ECO:0007669"/>
    <property type="project" value="UniProtKB-UniRule"/>
</dbReference>
<keyword evidence="10 12" id="KW-0630">Potassium</keyword>
<comment type="similarity">
    <text evidence="12">Belongs to the carbohydrate kinase PfkB family. Ribokinase subfamily.</text>
</comment>
<dbReference type="Pfam" id="PF00294">
    <property type="entry name" value="PfkB"/>
    <property type="match status" value="1"/>
</dbReference>
<dbReference type="InterPro" id="IPR002173">
    <property type="entry name" value="Carboh/pur_kinase_PfkB_CS"/>
</dbReference>
<evidence type="ECO:0000256" key="5">
    <source>
        <dbReference type="ARBA" id="ARBA00022723"/>
    </source>
</evidence>
<comment type="caution">
    <text evidence="12">Lacks conserved residue(s) required for the propagation of feature annotation.</text>
</comment>
<feature type="active site" description="Proton acceptor" evidence="12">
    <location>
        <position position="259"/>
    </location>
</feature>
<dbReference type="PANTHER" id="PTHR10584">
    <property type="entry name" value="SUGAR KINASE"/>
    <property type="match status" value="1"/>
</dbReference>
<evidence type="ECO:0000256" key="6">
    <source>
        <dbReference type="ARBA" id="ARBA00022741"/>
    </source>
</evidence>
<dbReference type="EC" id="2.7.1.15" evidence="2 12"/>
<evidence type="ECO:0000256" key="4">
    <source>
        <dbReference type="ARBA" id="ARBA00022679"/>
    </source>
</evidence>
<dbReference type="PANTHER" id="PTHR10584:SF166">
    <property type="entry name" value="RIBOKINASE"/>
    <property type="match status" value="1"/>
</dbReference>
<dbReference type="GO" id="GO:0046872">
    <property type="term" value="F:metal ion binding"/>
    <property type="evidence" value="ECO:0007669"/>
    <property type="project" value="UniProtKB-KW"/>
</dbReference>
<feature type="binding site" evidence="12">
    <location>
        <position position="294"/>
    </location>
    <ligand>
        <name>K(+)</name>
        <dbReference type="ChEBI" id="CHEBI:29103"/>
    </ligand>
</feature>
<dbReference type="InterPro" id="IPR011611">
    <property type="entry name" value="PfkB_dom"/>
</dbReference>